<evidence type="ECO:0000313" key="3">
    <source>
        <dbReference type="Proteomes" id="UP001243989"/>
    </source>
</evidence>
<dbReference type="Proteomes" id="UP001243989">
    <property type="component" value="Unassembled WGS sequence"/>
</dbReference>
<feature type="region of interest" description="Disordered" evidence="1">
    <location>
        <begin position="195"/>
        <end position="214"/>
    </location>
</feature>
<organism evidence="2 3">
    <name type="scientific">Colletotrichum phormii</name>
    <dbReference type="NCBI Taxonomy" id="359342"/>
    <lineage>
        <taxon>Eukaryota</taxon>
        <taxon>Fungi</taxon>
        <taxon>Dikarya</taxon>
        <taxon>Ascomycota</taxon>
        <taxon>Pezizomycotina</taxon>
        <taxon>Sordariomycetes</taxon>
        <taxon>Hypocreomycetidae</taxon>
        <taxon>Glomerellales</taxon>
        <taxon>Glomerellaceae</taxon>
        <taxon>Colletotrichum</taxon>
        <taxon>Colletotrichum acutatum species complex</taxon>
    </lineage>
</organism>
<gene>
    <name evidence="2" type="ORF">BDP81DRAFT_415437</name>
</gene>
<reference evidence="2" key="1">
    <citation type="submission" date="2021-06" db="EMBL/GenBank/DDBJ databases">
        <title>Comparative genomics, transcriptomics and evolutionary studies reveal genomic signatures of adaptation to plant cell wall in hemibiotrophic fungi.</title>
        <authorList>
            <consortium name="DOE Joint Genome Institute"/>
            <person name="Baroncelli R."/>
            <person name="Diaz J.F."/>
            <person name="Benocci T."/>
            <person name="Peng M."/>
            <person name="Battaglia E."/>
            <person name="Haridas S."/>
            <person name="Andreopoulos W."/>
            <person name="Labutti K."/>
            <person name="Pangilinan J."/>
            <person name="Floch G.L."/>
            <person name="Makela M.R."/>
            <person name="Henrissat B."/>
            <person name="Grigoriev I.V."/>
            <person name="Crouch J.A."/>
            <person name="De Vries R.P."/>
            <person name="Sukno S.A."/>
            <person name="Thon M.R."/>
        </authorList>
    </citation>
    <scope>NUCLEOTIDE SEQUENCE</scope>
    <source>
        <strain evidence="2">CBS 102054</strain>
    </source>
</reference>
<comment type="caution">
    <text evidence="2">The sequence shown here is derived from an EMBL/GenBank/DDBJ whole genome shotgun (WGS) entry which is preliminary data.</text>
</comment>
<keyword evidence="3" id="KW-1185">Reference proteome</keyword>
<accession>A0AAJ0A1F4</accession>
<protein>
    <submittedName>
        <fullName evidence="2">Uncharacterized protein</fullName>
    </submittedName>
</protein>
<name>A0AAJ0A1F4_9PEZI</name>
<dbReference type="AlphaFoldDB" id="A0AAJ0A1F4"/>
<sequence length="260" mass="28424">MSNAAQVSGPRRPNSPIRNLEFFWMQLSSSAPLALPRAPGKAKPGHTAQLISFQESTPLAFAFGIFFLSPIVHSVAPAACHRPPGSHHRCLESDFVGPRDTFLPIKAPGLLQTSRHHLLFPGRRIRLLRNTLRSTEYGYKVTISSLPSTTVYKVHSLPLGSFVSIRNHTRLLESSILADIGAAVGAFPRAKGRKCSSQELEDRDHGRDHGRDLQSGASLASKFAISKVRVRCTKSKARKNSGISSKFLISRLIAAISSKQ</sequence>
<evidence type="ECO:0000256" key="1">
    <source>
        <dbReference type="SAM" id="MobiDB-lite"/>
    </source>
</evidence>
<dbReference type="GeneID" id="85474318"/>
<dbReference type="RefSeq" id="XP_060450358.1">
    <property type="nucleotide sequence ID" value="XM_060589456.1"/>
</dbReference>
<proteinExistence type="predicted"/>
<feature type="compositionally biased region" description="Basic and acidic residues" evidence="1">
    <location>
        <begin position="200"/>
        <end position="212"/>
    </location>
</feature>
<evidence type="ECO:0000313" key="2">
    <source>
        <dbReference type="EMBL" id="KAK1654314.1"/>
    </source>
</evidence>
<dbReference type="EMBL" id="JAHMHQ010000002">
    <property type="protein sequence ID" value="KAK1654314.1"/>
    <property type="molecule type" value="Genomic_DNA"/>
</dbReference>